<proteinExistence type="predicted"/>
<reference evidence="1 2" key="1">
    <citation type="submission" date="2020-02" db="EMBL/GenBank/DDBJ databases">
        <title>Bacillus aquiflavi sp. nov., isolated from yellow water of strong flavor Chinese baijiu in Yibin region of China.</title>
        <authorList>
            <person name="Xie J."/>
        </authorList>
    </citation>
    <scope>NUCLEOTIDE SEQUENCE [LARGE SCALE GENOMIC DNA]</scope>
    <source>
        <strain evidence="1 2">SA4</strain>
    </source>
</reference>
<dbReference type="Proteomes" id="UP000481043">
    <property type="component" value="Unassembled WGS sequence"/>
</dbReference>
<evidence type="ECO:0000313" key="1">
    <source>
        <dbReference type="EMBL" id="NEY72792.1"/>
    </source>
</evidence>
<dbReference type="EMBL" id="JAAIWM010000004">
    <property type="protein sequence ID" value="NEY72792.1"/>
    <property type="molecule type" value="Genomic_DNA"/>
</dbReference>
<sequence>MNQYELIIIGSGTVSNDGLQEALSAGLTKILVVEEDRIGGTCLNYG</sequence>
<dbReference type="AlphaFoldDB" id="A0A6M0Q8V7"/>
<dbReference type="PRINTS" id="PR00411">
    <property type="entry name" value="PNDRDTASEI"/>
</dbReference>
<protein>
    <recommendedName>
        <fullName evidence="3">FAD-dependent oxidoreductase</fullName>
    </recommendedName>
</protein>
<accession>A0A6M0Q8V7</accession>
<dbReference type="RefSeq" id="WP_163180235.1">
    <property type="nucleotide sequence ID" value="NZ_JAAIWM010000004.1"/>
</dbReference>
<name>A0A6M0Q8V7_9BACI</name>
<gene>
    <name evidence="1" type="ORF">G4D63_13725</name>
</gene>
<organism evidence="1 2">
    <name type="scientific">Bacillus mesophilus</name>
    <dbReference type="NCBI Taxonomy" id="1808955"/>
    <lineage>
        <taxon>Bacteria</taxon>
        <taxon>Bacillati</taxon>
        <taxon>Bacillota</taxon>
        <taxon>Bacilli</taxon>
        <taxon>Bacillales</taxon>
        <taxon>Bacillaceae</taxon>
        <taxon>Bacillus</taxon>
    </lineage>
</organism>
<evidence type="ECO:0000313" key="2">
    <source>
        <dbReference type="Proteomes" id="UP000481043"/>
    </source>
</evidence>
<dbReference type="Gene3D" id="3.50.50.60">
    <property type="entry name" value="FAD/NAD(P)-binding domain"/>
    <property type="match status" value="1"/>
</dbReference>
<comment type="caution">
    <text evidence="1">The sequence shown here is derived from an EMBL/GenBank/DDBJ whole genome shotgun (WGS) entry which is preliminary data.</text>
</comment>
<dbReference type="InterPro" id="IPR036188">
    <property type="entry name" value="FAD/NAD-bd_sf"/>
</dbReference>
<keyword evidence="2" id="KW-1185">Reference proteome</keyword>
<evidence type="ECO:0008006" key="3">
    <source>
        <dbReference type="Google" id="ProtNLM"/>
    </source>
</evidence>